<sequence length="101" mass="10495">MIIAPIMDGRDTYLSAARVALHQAAHLAAPDADKGAAVAYRAAPGQDAAVAGLDDPPLLPGRPLAVRVTLMVVPKQSVRMFDSAEVLREGTGALLQVTARP</sequence>
<reference evidence="2" key="1">
    <citation type="journal article" date="2012" name="MBio">
        <title>Comparative genome analysis of Trichophyton rubrum and related dermatophytes reveals candidate genes involved in infection.</title>
        <authorList>
            <person name="Martinez D.A."/>
            <person name="Oliver B.G."/>
            <person name="Graeser Y."/>
            <person name="Goldberg J.M."/>
            <person name="Li W."/>
            <person name="Martinez-Rossi N.M."/>
            <person name="Monod M."/>
            <person name="Shelest E."/>
            <person name="Barton R.C."/>
            <person name="Birch E."/>
            <person name="Brakhage A.A."/>
            <person name="Chen Z."/>
            <person name="Gurr S.J."/>
            <person name="Heiman D."/>
            <person name="Heitman J."/>
            <person name="Kosti I."/>
            <person name="Rossi A."/>
            <person name="Saif S."/>
            <person name="Samalova M."/>
            <person name="Saunders C.W."/>
            <person name="Shea T."/>
            <person name="Summerbell R.C."/>
            <person name="Xu J."/>
            <person name="Young S."/>
            <person name="Zeng Q."/>
            <person name="Birren B.W."/>
            <person name="Cuomo C.A."/>
            <person name="White T.C."/>
        </authorList>
    </citation>
    <scope>NUCLEOTIDE SEQUENCE [LARGE SCALE GENOMIC DNA]</scope>
    <source>
        <strain evidence="2">ATCC MYA-4606 / CBS 127.97</strain>
    </source>
</reference>
<evidence type="ECO:0000313" key="2">
    <source>
        <dbReference type="Proteomes" id="UP000009169"/>
    </source>
</evidence>
<dbReference type="EMBL" id="DS995784">
    <property type="protein sequence ID" value="EGE08682.1"/>
    <property type="molecule type" value="Genomic_DNA"/>
</dbReference>
<dbReference type="Proteomes" id="UP000009169">
    <property type="component" value="Unassembled WGS sequence"/>
</dbReference>
<organism evidence="1 2">
    <name type="scientific">Trichophyton equinum (strain ATCC MYA-4606 / CBS 127.97)</name>
    <name type="common">Horse ringworm fungus</name>
    <dbReference type="NCBI Taxonomy" id="559882"/>
    <lineage>
        <taxon>Eukaryota</taxon>
        <taxon>Fungi</taxon>
        <taxon>Dikarya</taxon>
        <taxon>Ascomycota</taxon>
        <taxon>Pezizomycotina</taxon>
        <taxon>Eurotiomycetes</taxon>
        <taxon>Eurotiomycetidae</taxon>
        <taxon>Onygenales</taxon>
        <taxon>Arthrodermataceae</taxon>
        <taxon>Trichophyton</taxon>
    </lineage>
</organism>
<dbReference type="HOGENOM" id="CLU_2293680_0_0_1"/>
<dbReference type="VEuPathDB" id="FungiDB:TEQG_07641"/>
<accession>F2Q3G4</accession>
<proteinExistence type="predicted"/>
<protein>
    <submittedName>
        <fullName evidence="1">Uncharacterized protein</fullName>
    </submittedName>
</protein>
<name>F2Q3G4_TRIEC</name>
<dbReference type="AlphaFoldDB" id="F2Q3G4"/>
<evidence type="ECO:0000313" key="1">
    <source>
        <dbReference type="EMBL" id="EGE08682.1"/>
    </source>
</evidence>
<gene>
    <name evidence="1" type="ORF">TEQG_07641</name>
</gene>
<keyword evidence="2" id="KW-1185">Reference proteome</keyword>